<keyword evidence="4" id="KW-1185">Reference proteome</keyword>
<proteinExistence type="predicted"/>
<feature type="transmembrane region" description="Helical" evidence="2">
    <location>
        <begin position="85"/>
        <end position="115"/>
    </location>
</feature>
<reference evidence="3 4" key="1">
    <citation type="journal article" date="2019" name="Int. J. Syst. Evol. Microbiol.">
        <title>The Global Catalogue of Microorganisms (GCM) 10K type strain sequencing project: providing services to taxonomists for standard genome sequencing and annotation.</title>
        <authorList>
            <consortium name="The Broad Institute Genomics Platform"/>
            <consortium name="The Broad Institute Genome Sequencing Center for Infectious Disease"/>
            <person name="Wu L."/>
            <person name="Ma J."/>
        </authorList>
    </citation>
    <scope>NUCLEOTIDE SEQUENCE [LARGE SCALE GENOMIC DNA]</scope>
    <source>
        <strain evidence="3 4">IBRC-M 10256</strain>
    </source>
</reference>
<protein>
    <submittedName>
        <fullName evidence="3">Uncharacterized protein</fullName>
    </submittedName>
</protein>
<comment type="caution">
    <text evidence="3">The sequence shown here is derived from an EMBL/GenBank/DDBJ whole genome shotgun (WGS) entry which is preliminary data.</text>
</comment>
<feature type="transmembrane region" description="Helical" evidence="2">
    <location>
        <begin position="154"/>
        <end position="172"/>
    </location>
</feature>
<dbReference type="AlphaFoldDB" id="A0ABD5NLG2"/>
<evidence type="ECO:0000313" key="3">
    <source>
        <dbReference type="EMBL" id="MFC3957934.1"/>
    </source>
</evidence>
<evidence type="ECO:0000256" key="1">
    <source>
        <dbReference type="SAM" id="MobiDB-lite"/>
    </source>
</evidence>
<name>A0ABD5NLG2_9EURY</name>
<dbReference type="Proteomes" id="UP001595846">
    <property type="component" value="Unassembled WGS sequence"/>
</dbReference>
<keyword evidence="2" id="KW-0812">Transmembrane</keyword>
<sequence>MTDEVSEDGHGATGDSGSSGSDPETARDAGSPTDDRTSADVADPPGTVDTPRGRANVAPDGGPSRLARARVALAHLRTHPRAHPIALAIAVFVGLILSWVHWLGLIVAGALVGLLARNVRRALLGAVGFGVLVLLVFALTLGPSVGRALAMTPPVYVAIGAAFGLPLFGSLVRGFG</sequence>
<evidence type="ECO:0000256" key="2">
    <source>
        <dbReference type="SAM" id="Phobius"/>
    </source>
</evidence>
<gene>
    <name evidence="3" type="ORF">ACFOUR_06055</name>
</gene>
<feature type="transmembrane region" description="Helical" evidence="2">
    <location>
        <begin position="122"/>
        <end position="142"/>
    </location>
</feature>
<accession>A0ABD5NLG2</accession>
<keyword evidence="2" id="KW-1133">Transmembrane helix</keyword>
<evidence type="ECO:0000313" key="4">
    <source>
        <dbReference type="Proteomes" id="UP001595846"/>
    </source>
</evidence>
<organism evidence="3 4">
    <name type="scientific">Halovivax cerinus</name>
    <dbReference type="NCBI Taxonomy" id="1487865"/>
    <lineage>
        <taxon>Archaea</taxon>
        <taxon>Methanobacteriati</taxon>
        <taxon>Methanobacteriota</taxon>
        <taxon>Stenosarchaea group</taxon>
        <taxon>Halobacteria</taxon>
        <taxon>Halobacteriales</taxon>
        <taxon>Natrialbaceae</taxon>
        <taxon>Halovivax</taxon>
    </lineage>
</organism>
<feature type="compositionally biased region" description="Low complexity" evidence="1">
    <location>
        <begin position="13"/>
        <end position="22"/>
    </location>
</feature>
<dbReference type="GeneID" id="73903315"/>
<feature type="region of interest" description="Disordered" evidence="1">
    <location>
        <begin position="1"/>
        <end position="63"/>
    </location>
</feature>
<dbReference type="RefSeq" id="WP_256530624.1">
    <property type="nucleotide sequence ID" value="NZ_CP101824.1"/>
</dbReference>
<keyword evidence="2" id="KW-0472">Membrane</keyword>
<dbReference type="EMBL" id="JBHSAQ010000002">
    <property type="protein sequence ID" value="MFC3957934.1"/>
    <property type="molecule type" value="Genomic_DNA"/>
</dbReference>